<dbReference type="EMBL" id="SRJD01000012">
    <property type="protein sequence ID" value="TGA97631.1"/>
    <property type="molecule type" value="Genomic_DNA"/>
</dbReference>
<sequence length="109" mass="12098">MPESSERGALTEAVFYILLSLYTPMHGYGIMQNVKQMSQDRVDLGAGTLYGAINTLLHKGWIEPAATSGSSRKKEYRITRLGKSTVLEELERLKELLANGEKIVGEDPK</sequence>
<name>A0A4Z0GLI7_9BACL</name>
<dbReference type="InterPro" id="IPR036390">
    <property type="entry name" value="WH_DNA-bd_sf"/>
</dbReference>
<dbReference type="Pfam" id="PF03551">
    <property type="entry name" value="PadR"/>
    <property type="match status" value="1"/>
</dbReference>
<dbReference type="Proteomes" id="UP000298347">
    <property type="component" value="Unassembled WGS sequence"/>
</dbReference>
<dbReference type="AlphaFoldDB" id="A0A4Z0GLI7"/>
<reference evidence="2 3" key="1">
    <citation type="journal article" date="2015" name="Int. J. Syst. Evol. Microbiol.">
        <title>Sporolactobacillus shoreae sp. nov. and Sporolactobacillus spathodeae sp. nov., two spore-forming lactic acid bacteria isolated from tree barks in Thailand.</title>
        <authorList>
            <person name="Thamacharoensuk T."/>
            <person name="Kitahara M."/>
            <person name="Ohkuma M."/>
            <person name="Thongchul N."/>
            <person name="Tanasupawat S."/>
        </authorList>
    </citation>
    <scope>NUCLEOTIDE SEQUENCE [LARGE SCALE GENOMIC DNA]</scope>
    <source>
        <strain evidence="2 3">BK92</strain>
    </source>
</reference>
<dbReference type="OrthoDB" id="9814826at2"/>
<protein>
    <submittedName>
        <fullName evidence="2">PadR family transcriptional regulator</fullName>
    </submittedName>
</protein>
<feature type="domain" description="Transcription regulator PadR N-terminal" evidence="1">
    <location>
        <begin position="23"/>
        <end position="85"/>
    </location>
</feature>
<gene>
    <name evidence="2" type="ORF">E4665_10995</name>
</gene>
<comment type="caution">
    <text evidence="2">The sequence shown here is derived from an EMBL/GenBank/DDBJ whole genome shotgun (WGS) entry which is preliminary data.</text>
</comment>
<dbReference type="RefSeq" id="WP_135348841.1">
    <property type="nucleotide sequence ID" value="NZ_SRJD01000012.1"/>
</dbReference>
<evidence type="ECO:0000313" key="2">
    <source>
        <dbReference type="EMBL" id="TGA97631.1"/>
    </source>
</evidence>
<evidence type="ECO:0000259" key="1">
    <source>
        <dbReference type="Pfam" id="PF03551"/>
    </source>
</evidence>
<dbReference type="InterPro" id="IPR052509">
    <property type="entry name" value="Metal_resp_DNA-bind_regulator"/>
</dbReference>
<dbReference type="InterPro" id="IPR036388">
    <property type="entry name" value="WH-like_DNA-bd_sf"/>
</dbReference>
<dbReference type="SUPFAM" id="SSF46785">
    <property type="entry name" value="Winged helix' DNA-binding domain"/>
    <property type="match status" value="1"/>
</dbReference>
<organism evidence="2 3">
    <name type="scientific">Sporolactobacillus shoreae</name>
    <dbReference type="NCBI Taxonomy" id="1465501"/>
    <lineage>
        <taxon>Bacteria</taxon>
        <taxon>Bacillati</taxon>
        <taxon>Bacillota</taxon>
        <taxon>Bacilli</taxon>
        <taxon>Bacillales</taxon>
        <taxon>Sporolactobacillaceae</taxon>
        <taxon>Sporolactobacillus</taxon>
    </lineage>
</organism>
<keyword evidence="3" id="KW-1185">Reference proteome</keyword>
<dbReference type="InterPro" id="IPR005149">
    <property type="entry name" value="Tscrpt_reg_PadR_N"/>
</dbReference>
<dbReference type="PANTHER" id="PTHR33169:SF13">
    <property type="entry name" value="PADR-FAMILY TRANSCRIPTIONAL REGULATOR"/>
    <property type="match status" value="1"/>
</dbReference>
<dbReference type="PANTHER" id="PTHR33169">
    <property type="entry name" value="PADR-FAMILY TRANSCRIPTIONAL REGULATOR"/>
    <property type="match status" value="1"/>
</dbReference>
<dbReference type="Gene3D" id="1.10.10.10">
    <property type="entry name" value="Winged helix-like DNA-binding domain superfamily/Winged helix DNA-binding domain"/>
    <property type="match status" value="1"/>
</dbReference>
<evidence type="ECO:0000313" key="3">
    <source>
        <dbReference type="Proteomes" id="UP000298347"/>
    </source>
</evidence>
<accession>A0A4Z0GLI7</accession>
<proteinExistence type="predicted"/>